<accession>A0ACB8QQH4</accession>
<protein>
    <submittedName>
        <fullName evidence="1">Tripeptidyl peptidase A</fullName>
    </submittedName>
</protein>
<proteinExistence type="predicted"/>
<sequence length="600" mass="64589">MFTLALLVASIVVVVSPLPSASVYKLKERIPNPRDWVQLHRAPVDYILPLRIALPQIKFGELERHLYEVSNPGHQRYGAHLSKEEVERLIAPHPESLAVINKWLTSHGLDEKDLQRSPAQDWVTIHVPIGLAEEMLDTKFHTWKHVVHGDVVVGTTSYSLPEDVHAHVELVQPTTYFARPRALRTTLRFTEDTASAAVNKDTSAGRITIPGSEVSVDASCNTTITVACLKELYNAVGFGASSHNGNILGITGYLEQFANFEDLQLFYADQVPAAVNTSFTVSLINGGGNNQSSTEAGAEADLDVQFGLGLTFPTPGIFWSTGGRPPFTPDAITTGDTNEPYLDWLSFVLRQDNVPQTISTSYADDEQTVPESYARRVCAEFAQLGARGSTLLFGSGDGGVGDGNPDPATQNCFANDGTNRTRFIPLFPASCPFITSVGGTVNIPEVAVSFSGGGFSNYFQRPSYQEVAISEYLDSLPDGTYEGLFNRSGRGIPDVAAQADRFRIFLSGRPVSIGGTSAATPTFAGIISLLNSARLSKGLPSLGFINPLLYSDHANTTFNDITVGNNPGCGTKGFNATAGWDPVTGFGTPNFGKLLRIVAP</sequence>
<dbReference type="EMBL" id="MU273506">
    <property type="protein sequence ID" value="KAI0034121.1"/>
    <property type="molecule type" value="Genomic_DNA"/>
</dbReference>
<reference evidence="1" key="2">
    <citation type="journal article" date="2022" name="New Phytol.">
        <title>Evolutionary transition to the ectomycorrhizal habit in the genomes of a hyperdiverse lineage of mushroom-forming fungi.</title>
        <authorList>
            <person name="Looney B."/>
            <person name="Miyauchi S."/>
            <person name="Morin E."/>
            <person name="Drula E."/>
            <person name="Courty P.E."/>
            <person name="Kohler A."/>
            <person name="Kuo A."/>
            <person name="LaButti K."/>
            <person name="Pangilinan J."/>
            <person name="Lipzen A."/>
            <person name="Riley R."/>
            <person name="Andreopoulos W."/>
            <person name="He G."/>
            <person name="Johnson J."/>
            <person name="Nolan M."/>
            <person name="Tritt A."/>
            <person name="Barry K.W."/>
            <person name="Grigoriev I.V."/>
            <person name="Nagy L.G."/>
            <person name="Hibbett D."/>
            <person name="Henrissat B."/>
            <person name="Matheny P.B."/>
            <person name="Labbe J."/>
            <person name="Martin F.M."/>
        </authorList>
    </citation>
    <scope>NUCLEOTIDE SEQUENCE</scope>
    <source>
        <strain evidence="1">EC-137</strain>
    </source>
</reference>
<reference evidence="1" key="1">
    <citation type="submission" date="2021-02" db="EMBL/GenBank/DDBJ databases">
        <authorList>
            <consortium name="DOE Joint Genome Institute"/>
            <person name="Ahrendt S."/>
            <person name="Looney B.P."/>
            <person name="Miyauchi S."/>
            <person name="Morin E."/>
            <person name="Drula E."/>
            <person name="Courty P.E."/>
            <person name="Chicoki N."/>
            <person name="Fauchery L."/>
            <person name="Kohler A."/>
            <person name="Kuo A."/>
            <person name="Labutti K."/>
            <person name="Pangilinan J."/>
            <person name="Lipzen A."/>
            <person name="Riley R."/>
            <person name="Andreopoulos W."/>
            <person name="He G."/>
            <person name="Johnson J."/>
            <person name="Barry K.W."/>
            <person name="Grigoriev I.V."/>
            <person name="Nagy L."/>
            <person name="Hibbett D."/>
            <person name="Henrissat B."/>
            <person name="Matheny P.B."/>
            <person name="Labbe J."/>
            <person name="Martin F."/>
        </authorList>
    </citation>
    <scope>NUCLEOTIDE SEQUENCE</scope>
    <source>
        <strain evidence="1">EC-137</strain>
    </source>
</reference>
<dbReference type="Proteomes" id="UP000814128">
    <property type="component" value="Unassembled WGS sequence"/>
</dbReference>
<name>A0ACB8QQH4_9AGAM</name>
<evidence type="ECO:0000313" key="2">
    <source>
        <dbReference type="Proteomes" id="UP000814128"/>
    </source>
</evidence>
<organism evidence="1 2">
    <name type="scientific">Vararia minispora EC-137</name>
    <dbReference type="NCBI Taxonomy" id="1314806"/>
    <lineage>
        <taxon>Eukaryota</taxon>
        <taxon>Fungi</taxon>
        <taxon>Dikarya</taxon>
        <taxon>Basidiomycota</taxon>
        <taxon>Agaricomycotina</taxon>
        <taxon>Agaricomycetes</taxon>
        <taxon>Russulales</taxon>
        <taxon>Lachnocladiaceae</taxon>
        <taxon>Vararia</taxon>
    </lineage>
</organism>
<keyword evidence="2" id="KW-1185">Reference proteome</keyword>
<comment type="caution">
    <text evidence="1">The sequence shown here is derived from an EMBL/GenBank/DDBJ whole genome shotgun (WGS) entry which is preliminary data.</text>
</comment>
<gene>
    <name evidence="1" type="ORF">K488DRAFT_46305</name>
</gene>
<evidence type="ECO:0000313" key="1">
    <source>
        <dbReference type="EMBL" id="KAI0034121.1"/>
    </source>
</evidence>